<gene>
    <name evidence="2" type="ORF">EUGRSUZ_D01802</name>
</gene>
<dbReference type="PANTHER" id="PTHR33929">
    <property type="entry name" value="MEMBRANE-ASSOCIATED KINASE REGULATOR 2-RELATED"/>
    <property type="match status" value="1"/>
</dbReference>
<dbReference type="FunCoup" id="A0A059CGX5">
    <property type="interactions" value="1136"/>
</dbReference>
<reference evidence="2" key="1">
    <citation type="submission" date="2013-07" db="EMBL/GenBank/DDBJ databases">
        <title>The genome of Eucalyptus grandis.</title>
        <authorList>
            <person name="Schmutz J."/>
            <person name="Hayes R."/>
            <person name="Myburg A."/>
            <person name="Tuskan G."/>
            <person name="Grattapaglia D."/>
            <person name="Rokhsar D.S."/>
        </authorList>
    </citation>
    <scope>NUCLEOTIDE SEQUENCE</scope>
    <source>
        <tissue evidence="2">Leaf extractions</tissue>
    </source>
</reference>
<feature type="compositionally biased region" description="Low complexity" evidence="1">
    <location>
        <begin position="224"/>
        <end position="241"/>
    </location>
</feature>
<dbReference type="Gramene" id="KCW77464">
    <property type="protein sequence ID" value="KCW77464"/>
    <property type="gene ID" value="EUGRSUZ_D01802"/>
</dbReference>
<feature type="compositionally biased region" description="Polar residues" evidence="1">
    <location>
        <begin position="262"/>
        <end position="277"/>
    </location>
</feature>
<feature type="compositionally biased region" description="Acidic residues" evidence="1">
    <location>
        <begin position="46"/>
        <end position="58"/>
    </location>
</feature>
<name>A0A059CGX5_EUCGR</name>
<feature type="region of interest" description="Disordered" evidence="1">
    <location>
        <begin position="11"/>
        <end position="140"/>
    </location>
</feature>
<dbReference type="STRING" id="71139.A0A059CGX5"/>
<evidence type="ECO:0000256" key="1">
    <source>
        <dbReference type="SAM" id="MobiDB-lite"/>
    </source>
</evidence>
<organism evidence="2">
    <name type="scientific">Eucalyptus grandis</name>
    <name type="common">Flooded gum</name>
    <dbReference type="NCBI Taxonomy" id="71139"/>
    <lineage>
        <taxon>Eukaryota</taxon>
        <taxon>Viridiplantae</taxon>
        <taxon>Streptophyta</taxon>
        <taxon>Embryophyta</taxon>
        <taxon>Tracheophyta</taxon>
        <taxon>Spermatophyta</taxon>
        <taxon>Magnoliopsida</taxon>
        <taxon>eudicotyledons</taxon>
        <taxon>Gunneridae</taxon>
        <taxon>Pentapetalae</taxon>
        <taxon>rosids</taxon>
        <taxon>malvids</taxon>
        <taxon>Myrtales</taxon>
        <taxon>Myrtaceae</taxon>
        <taxon>Myrtoideae</taxon>
        <taxon>Eucalypteae</taxon>
        <taxon>Eucalyptus</taxon>
    </lineage>
</organism>
<dbReference type="GO" id="GO:0005886">
    <property type="term" value="C:plasma membrane"/>
    <property type="evidence" value="ECO:0007669"/>
    <property type="project" value="InterPro"/>
</dbReference>
<protein>
    <recommendedName>
        <fullName evidence="3">Membrane-associated kinase regulator 2</fullName>
    </recommendedName>
</protein>
<feature type="region of interest" description="Disordered" evidence="1">
    <location>
        <begin position="330"/>
        <end position="369"/>
    </location>
</feature>
<dbReference type="AlphaFoldDB" id="A0A059CGX5"/>
<feature type="compositionally biased region" description="Acidic residues" evidence="1">
    <location>
        <begin position="68"/>
        <end position="84"/>
    </location>
</feature>
<sequence>MEAFSLLKYWRGGGVGGGGGDPRAAPVPATTTIFATASAVSRSSPETDEDDDDGDDGPFFDLEFAPVPEDEDDGEKPEEGEEEGERQKRDEPSNDEDDSDSECGGGDEDGDDVEREFDFTLSSGSSGSSHDCSDANIVSSLSPSDDLFFKGKLVPIEPSDPDSTKPPSFPAAASLLKSATKFRVFMLGLKKSKLVNTLEKAEKTETSEEPCLTVTTPPQKARAQENSNTNKKQSSSGSSSSKFFTVKFKVEEVPLVSLFTRDNSSRSASGAKPQQKQTSEDDAASGDERRFAREAMRRYLKKVKPFYIRVSKRYGERLGLSGQLGHAVFEPTEGEKSRSKASAVAEVGSGGQGRSQRRGQGQGQGNSSIPAGLRVVCKHLGKSRSASSAVAAAPGGQAAAAAASRRDDSLLQQQDGIQSAILHCKRSFNASRGCRRSFAAESNLNDGCFFFLFGMVRLGIVAVGEVSERSAEQGRIKKFAGGGRKMKAESAGKKEKKTEKNKTTMYYDGVAWFFRRSTSLPNEREEDEKGVHG</sequence>
<dbReference type="EMBL" id="KK198756">
    <property type="protein sequence ID" value="KCW77464.1"/>
    <property type="molecule type" value="Genomic_DNA"/>
</dbReference>
<evidence type="ECO:0000313" key="2">
    <source>
        <dbReference type="EMBL" id="KCW77464.1"/>
    </source>
</evidence>
<dbReference type="eggNOG" id="ENOG502QRKI">
    <property type="taxonomic scope" value="Eukaryota"/>
</dbReference>
<dbReference type="PANTHER" id="PTHR33929:SF1">
    <property type="entry name" value="MEMBRANE-ASSOCIATED KINASE REGULATOR 2-RELATED"/>
    <property type="match status" value="1"/>
</dbReference>
<feature type="compositionally biased region" description="Polar residues" evidence="1">
    <location>
        <begin position="29"/>
        <end position="44"/>
    </location>
</feature>
<feature type="compositionally biased region" description="Acidic residues" evidence="1">
    <location>
        <begin position="93"/>
        <end position="115"/>
    </location>
</feature>
<dbReference type="InterPro" id="IPR039619">
    <property type="entry name" value="MAKR2/5"/>
</dbReference>
<accession>A0A059CGX5</accession>
<feature type="region of interest" description="Disordered" evidence="1">
    <location>
        <begin position="262"/>
        <end position="288"/>
    </location>
</feature>
<dbReference type="OMA" id="PVPAECN"/>
<dbReference type="InParanoid" id="A0A059CGX5"/>
<feature type="region of interest" description="Disordered" evidence="1">
    <location>
        <begin position="151"/>
        <end position="170"/>
    </location>
</feature>
<feature type="compositionally biased region" description="Gly residues" evidence="1">
    <location>
        <begin position="11"/>
        <end position="21"/>
    </location>
</feature>
<feature type="region of interest" description="Disordered" evidence="1">
    <location>
        <begin position="199"/>
        <end position="241"/>
    </location>
</feature>
<dbReference type="GO" id="GO:0016020">
    <property type="term" value="C:membrane"/>
    <property type="evidence" value="ECO:0000318"/>
    <property type="project" value="GO_Central"/>
</dbReference>
<evidence type="ECO:0008006" key="3">
    <source>
        <dbReference type="Google" id="ProtNLM"/>
    </source>
</evidence>
<proteinExistence type="predicted"/>